<protein>
    <submittedName>
        <fullName evidence="1">Uncharacterized protein</fullName>
    </submittedName>
</protein>
<proteinExistence type="predicted"/>
<reference evidence="1" key="2">
    <citation type="submission" date="2022-01" db="EMBL/GenBank/DDBJ databases">
        <authorList>
            <person name="Yamashiro T."/>
            <person name="Shiraishi A."/>
            <person name="Satake H."/>
            <person name="Nakayama K."/>
        </authorList>
    </citation>
    <scope>NUCLEOTIDE SEQUENCE</scope>
</reference>
<accession>A0ABQ5FK48</accession>
<evidence type="ECO:0000313" key="2">
    <source>
        <dbReference type="Proteomes" id="UP001151760"/>
    </source>
</evidence>
<dbReference type="EMBL" id="BQNB010017478">
    <property type="protein sequence ID" value="GJT63661.1"/>
    <property type="molecule type" value="Genomic_DNA"/>
</dbReference>
<keyword evidence="2" id="KW-1185">Reference proteome</keyword>
<organism evidence="1 2">
    <name type="scientific">Tanacetum coccineum</name>
    <dbReference type="NCBI Taxonomy" id="301880"/>
    <lineage>
        <taxon>Eukaryota</taxon>
        <taxon>Viridiplantae</taxon>
        <taxon>Streptophyta</taxon>
        <taxon>Embryophyta</taxon>
        <taxon>Tracheophyta</taxon>
        <taxon>Spermatophyta</taxon>
        <taxon>Magnoliopsida</taxon>
        <taxon>eudicotyledons</taxon>
        <taxon>Gunneridae</taxon>
        <taxon>Pentapetalae</taxon>
        <taxon>asterids</taxon>
        <taxon>campanulids</taxon>
        <taxon>Asterales</taxon>
        <taxon>Asteraceae</taxon>
        <taxon>Asteroideae</taxon>
        <taxon>Anthemideae</taxon>
        <taxon>Anthemidinae</taxon>
        <taxon>Tanacetum</taxon>
    </lineage>
</organism>
<gene>
    <name evidence="1" type="ORF">Tco_1015141</name>
</gene>
<evidence type="ECO:0000313" key="1">
    <source>
        <dbReference type="EMBL" id="GJT63661.1"/>
    </source>
</evidence>
<comment type="caution">
    <text evidence="1">The sequence shown here is derived from an EMBL/GenBank/DDBJ whole genome shotgun (WGS) entry which is preliminary data.</text>
</comment>
<sequence length="142" mass="16587">MPLSFWIRIPNGDGTTWPSNFKLPQGDLKLLYLHEKLGDPGADFFDFLCEFGEFDISLFVQAVSGSRYAHKSLRLYRECDSIFYHFWSPPSFTPLVKEDEMILEDEYEGFKNDESLNMDLNDDFNDDEGDVIYLESLLEVFK</sequence>
<reference evidence="1" key="1">
    <citation type="journal article" date="2022" name="Int. J. Mol. Sci.">
        <title>Draft Genome of Tanacetum Coccineum: Genomic Comparison of Closely Related Tanacetum-Family Plants.</title>
        <authorList>
            <person name="Yamashiro T."/>
            <person name="Shiraishi A."/>
            <person name="Nakayama K."/>
            <person name="Satake H."/>
        </authorList>
    </citation>
    <scope>NUCLEOTIDE SEQUENCE</scope>
</reference>
<name>A0ABQ5FK48_9ASTR</name>
<dbReference type="Proteomes" id="UP001151760">
    <property type="component" value="Unassembled WGS sequence"/>
</dbReference>